<gene>
    <name evidence="2" type="ORF">SAMN02982985_04873</name>
</gene>
<organism evidence="2 3">
    <name type="scientific">Rugamonas rubra</name>
    <dbReference type="NCBI Taxonomy" id="758825"/>
    <lineage>
        <taxon>Bacteria</taxon>
        <taxon>Pseudomonadati</taxon>
        <taxon>Pseudomonadota</taxon>
        <taxon>Betaproteobacteria</taxon>
        <taxon>Burkholderiales</taxon>
        <taxon>Oxalobacteraceae</taxon>
        <taxon>Telluria group</taxon>
        <taxon>Rugamonas</taxon>
    </lineage>
</organism>
<dbReference type="EMBL" id="FOTW01000027">
    <property type="protein sequence ID" value="SFM66456.1"/>
    <property type="molecule type" value="Genomic_DNA"/>
</dbReference>
<feature type="chain" id="PRO_5011693576" description="Lipoprotein" evidence="1">
    <location>
        <begin position="21"/>
        <end position="196"/>
    </location>
</feature>
<evidence type="ECO:0000313" key="2">
    <source>
        <dbReference type="EMBL" id="SFM66456.1"/>
    </source>
</evidence>
<keyword evidence="3" id="KW-1185">Reference proteome</keyword>
<dbReference type="PROSITE" id="PS51257">
    <property type="entry name" value="PROKAR_LIPOPROTEIN"/>
    <property type="match status" value="1"/>
</dbReference>
<evidence type="ECO:0000256" key="1">
    <source>
        <dbReference type="SAM" id="SignalP"/>
    </source>
</evidence>
<evidence type="ECO:0000313" key="3">
    <source>
        <dbReference type="Proteomes" id="UP000199470"/>
    </source>
</evidence>
<proteinExistence type="predicted"/>
<dbReference type="AlphaFoldDB" id="A0A1I4SPP6"/>
<reference evidence="2 3" key="1">
    <citation type="submission" date="2016-10" db="EMBL/GenBank/DDBJ databases">
        <authorList>
            <person name="de Groot N.N."/>
        </authorList>
    </citation>
    <scope>NUCLEOTIDE SEQUENCE [LARGE SCALE GENOMIC DNA]</scope>
    <source>
        <strain evidence="2 3">ATCC 43154</strain>
    </source>
</reference>
<sequence length="196" mass="21434">MGKTRLISICALLALLSACATPIPIDNLSYKGVSTVKTDKTARIVVTSNGAGSSRSTYLMPVAGTYIAMDVKGKEPFGAKDQQEFSQSLRKELVRLGVVKSTTVDENATADMAATINIDRVHLNGDYQEYKVDITMILNGGSSSFQKQYHITSTEKDSLWEKLNTNGAEAREKLAHLMLERLIPDLEAYALAMARQ</sequence>
<dbReference type="Proteomes" id="UP000199470">
    <property type="component" value="Unassembled WGS sequence"/>
</dbReference>
<evidence type="ECO:0008006" key="4">
    <source>
        <dbReference type="Google" id="ProtNLM"/>
    </source>
</evidence>
<keyword evidence="1" id="KW-0732">Signal</keyword>
<feature type="signal peptide" evidence="1">
    <location>
        <begin position="1"/>
        <end position="20"/>
    </location>
</feature>
<accession>A0A1I4SPP6</accession>
<name>A0A1I4SPP6_9BURK</name>
<protein>
    <recommendedName>
        <fullName evidence="4">Lipoprotein</fullName>
    </recommendedName>
</protein>